<feature type="domain" description="PAS" evidence="2">
    <location>
        <begin position="29"/>
        <end position="66"/>
    </location>
</feature>
<feature type="region of interest" description="Disordered" evidence="1">
    <location>
        <begin position="1"/>
        <end position="25"/>
    </location>
</feature>
<dbReference type="EMBL" id="BJHW01000001">
    <property type="protein sequence ID" value="GDY51139.1"/>
    <property type="molecule type" value="Genomic_DNA"/>
</dbReference>
<organism evidence="3 4">
    <name type="scientific">Streptomyces violaceusniger</name>
    <dbReference type="NCBI Taxonomy" id="68280"/>
    <lineage>
        <taxon>Bacteria</taxon>
        <taxon>Bacillati</taxon>
        <taxon>Actinomycetota</taxon>
        <taxon>Actinomycetes</taxon>
        <taxon>Kitasatosporales</taxon>
        <taxon>Streptomycetaceae</taxon>
        <taxon>Streptomyces</taxon>
        <taxon>Streptomyces violaceusniger group</taxon>
    </lineage>
</organism>
<name>A0A4D4KZ70_STRVO</name>
<proteinExistence type="predicted"/>
<dbReference type="PROSITE" id="PS50112">
    <property type="entry name" value="PAS"/>
    <property type="match status" value="1"/>
</dbReference>
<dbReference type="AlphaFoldDB" id="A0A4D4KZ70"/>
<dbReference type="GO" id="GO:0006355">
    <property type="term" value="P:regulation of DNA-templated transcription"/>
    <property type="evidence" value="ECO:0007669"/>
    <property type="project" value="InterPro"/>
</dbReference>
<evidence type="ECO:0000259" key="2">
    <source>
        <dbReference type="PROSITE" id="PS50112"/>
    </source>
</evidence>
<dbReference type="Proteomes" id="UP000301309">
    <property type="component" value="Unassembled WGS sequence"/>
</dbReference>
<accession>A0A4D4KZ70</accession>
<evidence type="ECO:0000313" key="4">
    <source>
        <dbReference type="Proteomes" id="UP000301309"/>
    </source>
</evidence>
<dbReference type="CDD" id="cd00130">
    <property type="entry name" value="PAS"/>
    <property type="match status" value="1"/>
</dbReference>
<dbReference type="Pfam" id="PF00989">
    <property type="entry name" value="PAS"/>
    <property type="match status" value="1"/>
</dbReference>
<dbReference type="NCBIfam" id="TIGR00229">
    <property type="entry name" value="sensory_box"/>
    <property type="match status" value="1"/>
</dbReference>
<keyword evidence="4" id="KW-1185">Reference proteome</keyword>
<evidence type="ECO:0000313" key="3">
    <source>
        <dbReference type="EMBL" id="GDY51139.1"/>
    </source>
</evidence>
<feature type="compositionally biased region" description="Basic and acidic residues" evidence="1">
    <location>
        <begin position="1"/>
        <end position="14"/>
    </location>
</feature>
<dbReference type="InterPro" id="IPR000014">
    <property type="entry name" value="PAS"/>
</dbReference>
<dbReference type="SMART" id="SM00091">
    <property type="entry name" value="PAS"/>
    <property type="match status" value="1"/>
</dbReference>
<reference evidence="3 4" key="1">
    <citation type="journal article" date="2020" name="Int. J. Syst. Evol. Microbiol.">
        <title>Reclassification of Streptomyces castelarensis and Streptomyces sporoclivatus as later heterotypic synonyms of Streptomyces antimycoticus.</title>
        <authorList>
            <person name="Komaki H."/>
            <person name="Tamura T."/>
        </authorList>
    </citation>
    <scope>NUCLEOTIDE SEQUENCE [LARGE SCALE GENOMIC DNA]</scope>
    <source>
        <strain evidence="3 4">NBRC 13459</strain>
    </source>
</reference>
<dbReference type="OrthoDB" id="4338661at2"/>
<dbReference type="InterPro" id="IPR035965">
    <property type="entry name" value="PAS-like_dom_sf"/>
</dbReference>
<comment type="caution">
    <text evidence="3">The sequence shown here is derived from an EMBL/GenBank/DDBJ whole genome shotgun (WGS) entry which is preliminary data.</text>
</comment>
<gene>
    <name evidence="3" type="ORF">SVIO_017620</name>
</gene>
<protein>
    <recommendedName>
        <fullName evidence="2">PAS domain-containing protein</fullName>
    </recommendedName>
</protein>
<sequence length="117" mass="12395">MTRPDTPRDERSVRSGDLLGEGATARATVDEHGIVTQWNEAARGLLGYRPAEILGRPVAELLHDSSPARAEVPAALRSPSPPARLNGRVTLLRRDGSTVELGLLAHRRTSSAGAPSG</sequence>
<dbReference type="Gene3D" id="3.30.450.20">
    <property type="entry name" value="PAS domain"/>
    <property type="match status" value="1"/>
</dbReference>
<dbReference type="SUPFAM" id="SSF55785">
    <property type="entry name" value="PYP-like sensor domain (PAS domain)"/>
    <property type="match status" value="1"/>
</dbReference>
<dbReference type="InterPro" id="IPR013767">
    <property type="entry name" value="PAS_fold"/>
</dbReference>
<evidence type="ECO:0000256" key="1">
    <source>
        <dbReference type="SAM" id="MobiDB-lite"/>
    </source>
</evidence>